<feature type="domain" description="RCC1-like" evidence="3">
    <location>
        <begin position="41"/>
        <end position="450"/>
    </location>
</feature>
<dbReference type="PRINTS" id="PR00633">
    <property type="entry name" value="RCCNDNSATION"/>
</dbReference>
<dbReference type="Proteomes" id="UP000789342">
    <property type="component" value="Unassembled WGS sequence"/>
</dbReference>
<protein>
    <submittedName>
        <fullName evidence="4">465_t:CDS:1</fullName>
    </submittedName>
</protein>
<evidence type="ECO:0000259" key="3">
    <source>
        <dbReference type="Pfam" id="PF25390"/>
    </source>
</evidence>
<name>A0A9N9FR11_9GLOM</name>
<dbReference type="EMBL" id="CAJVPV010003371">
    <property type="protein sequence ID" value="CAG8550305.1"/>
    <property type="molecule type" value="Genomic_DNA"/>
</dbReference>
<comment type="caution">
    <text evidence="4">The sequence shown here is derived from an EMBL/GenBank/DDBJ whole genome shotgun (WGS) entry which is preliminary data.</text>
</comment>
<sequence>MSNSSRTRARKEIDRRLKGSRSKYAINLSYPMLPRRAPGHIFILGNNDFGQLGLVVSEDDDSEDDREIITPTINSVFNNMSVVDISSGNLHCAALTRNGQVVTWGCNDHGSLGRKTANNEEMAMPSYAQGIEEEKITKIVCGGSISLAISSSGYLYMAGTFKGPSGVLGFKIKEETPTQQTTFVLYEPAKELVVVDVAAGTDHAMVLTIEGYVYCWGNAEAGQLGRKVSERHATSGLYPNKLNLIKIEKIFAGAFHNFAIRQDGTVYAWGLNNFGQCGFESKDVFIMRPTIVEFFNDKRVKTIAAGEHHTLALLEDGRVFGFGRADYGQLGLGKLKERNVTTPTLIKAPSKKIGRNENDMDIDDDSTGSHDNSLLCRLIATGDHHSVVVGKDGSLYTFGFGDSGALGNKNSNEEDDDEEFDEHVPFRVTNKELGNREIHSIAAGSQHTILLTS</sequence>
<keyword evidence="1" id="KW-0677">Repeat</keyword>
<dbReference type="PANTHER" id="PTHR22872">
    <property type="entry name" value="BTK-BINDING PROTEIN-RELATED"/>
    <property type="match status" value="1"/>
</dbReference>
<dbReference type="Gene3D" id="2.130.10.30">
    <property type="entry name" value="Regulator of chromosome condensation 1/beta-lactamase-inhibitor protein II"/>
    <property type="match status" value="1"/>
</dbReference>
<reference evidence="4" key="1">
    <citation type="submission" date="2021-06" db="EMBL/GenBank/DDBJ databases">
        <authorList>
            <person name="Kallberg Y."/>
            <person name="Tangrot J."/>
            <person name="Rosling A."/>
        </authorList>
    </citation>
    <scope>NUCLEOTIDE SEQUENCE</scope>
    <source>
        <strain evidence="4">CL551</strain>
    </source>
</reference>
<evidence type="ECO:0000256" key="1">
    <source>
        <dbReference type="ARBA" id="ARBA00022737"/>
    </source>
</evidence>
<proteinExistence type="predicted"/>
<dbReference type="InterPro" id="IPR051625">
    <property type="entry name" value="Signaling_Regulatory_Domain"/>
</dbReference>
<feature type="repeat" description="RCC1" evidence="2">
    <location>
        <begin position="264"/>
        <end position="316"/>
    </location>
</feature>
<feature type="repeat" description="RCC1" evidence="2">
    <location>
        <begin position="211"/>
        <end position="263"/>
    </location>
</feature>
<dbReference type="InterPro" id="IPR058923">
    <property type="entry name" value="RCC1-like_dom"/>
</dbReference>
<dbReference type="AlphaFoldDB" id="A0A9N9FR11"/>
<dbReference type="InterPro" id="IPR009091">
    <property type="entry name" value="RCC1/BLIP-II"/>
</dbReference>
<dbReference type="PROSITE" id="PS00626">
    <property type="entry name" value="RCC1_2"/>
    <property type="match status" value="4"/>
</dbReference>
<dbReference type="SUPFAM" id="SSF50985">
    <property type="entry name" value="RCC1/BLIP-II"/>
    <property type="match status" value="1"/>
</dbReference>
<dbReference type="OrthoDB" id="61110at2759"/>
<dbReference type="InterPro" id="IPR000408">
    <property type="entry name" value="Reg_chr_condens"/>
</dbReference>
<feature type="repeat" description="RCC1" evidence="2">
    <location>
        <begin position="99"/>
        <end position="152"/>
    </location>
</feature>
<gene>
    <name evidence="4" type="ORF">AMORRO_LOCUS5542</name>
</gene>
<evidence type="ECO:0000313" key="5">
    <source>
        <dbReference type="Proteomes" id="UP000789342"/>
    </source>
</evidence>
<organism evidence="4 5">
    <name type="scientific">Acaulospora morrowiae</name>
    <dbReference type="NCBI Taxonomy" id="94023"/>
    <lineage>
        <taxon>Eukaryota</taxon>
        <taxon>Fungi</taxon>
        <taxon>Fungi incertae sedis</taxon>
        <taxon>Mucoromycota</taxon>
        <taxon>Glomeromycotina</taxon>
        <taxon>Glomeromycetes</taxon>
        <taxon>Diversisporales</taxon>
        <taxon>Acaulosporaceae</taxon>
        <taxon>Acaulospora</taxon>
    </lineage>
</organism>
<evidence type="ECO:0000256" key="2">
    <source>
        <dbReference type="PROSITE-ProRule" id="PRU00235"/>
    </source>
</evidence>
<dbReference type="Pfam" id="PF25390">
    <property type="entry name" value="WD40_RLD"/>
    <property type="match status" value="1"/>
</dbReference>
<accession>A0A9N9FR11</accession>
<feature type="repeat" description="RCC1" evidence="2">
    <location>
        <begin position="393"/>
        <end position="453"/>
    </location>
</feature>
<feature type="repeat" description="RCC1" evidence="2">
    <location>
        <begin position="317"/>
        <end position="392"/>
    </location>
</feature>
<dbReference type="PROSITE" id="PS50012">
    <property type="entry name" value="RCC1_3"/>
    <property type="match status" value="7"/>
</dbReference>
<keyword evidence="5" id="KW-1185">Reference proteome</keyword>
<feature type="repeat" description="RCC1" evidence="2">
    <location>
        <begin position="39"/>
        <end position="98"/>
    </location>
</feature>
<feature type="repeat" description="RCC1" evidence="2">
    <location>
        <begin position="153"/>
        <end position="210"/>
    </location>
</feature>
<evidence type="ECO:0000313" key="4">
    <source>
        <dbReference type="EMBL" id="CAG8550305.1"/>
    </source>
</evidence>